<organism evidence="1">
    <name type="scientific">Sarcoptes scabiei</name>
    <name type="common">Itch mite</name>
    <name type="synonym">Acarus scabiei</name>
    <dbReference type="NCBI Taxonomy" id="52283"/>
    <lineage>
        <taxon>Eukaryota</taxon>
        <taxon>Metazoa</taxon>
        <taxon>Ecdysozoa</taxon>
        <taxon>Arthropoda</taxon>
        <taxon>Chelicerata</taxon>
        <taxon>Arachnida</taxon>
        <taxon>Acari</taxon>
        <taxon>Acariformes</taxon>
        <taxon>Sarcoptiformes</taxon>
        <taxon>Astigmata</taxon>
        <taxon>Psoroptidia</taxon>
        <taxon>Sarcoptoidea</taxon>
        <taxon>Sarcoptidae</taxon>
        <taxon>Sarcoptinae</taxon>
        <taxon>Sarcoptes</taxon>
    </lineage>
</organism>
<proteinExistence type="predicted"/>
<name>A0A834VF28_SARSC</name>
<evidence type="ECO:0000313" key="3">
    <source>
        <dbReference type="Proteomes" id="UP000070412"/>
    </source>
</evidence>
<dbReference type="EMBL" id="WVUK01000060">
    <property type="protein sequence ID" value="KAF7491398.1"/>
    <property type="molecule type" value="Genomic_DNA"/>
</dbReference>
<reference evidence="1" key="2">
    <citation type="submission" date="2020-01" db="EMBL/GenBank/DDBJ databases">
        <authorList>
            <person name="Korhonen P.K.K."/>
            <person name="Guangxu M.G."/>
            <person name="Wang T.W."/>
            <person name="Stroehlein A.J.S."/>
            <person name="Young N.D."/>
            <person name="Ang C.-S.A."/>
            <person name="Fernando D.W.F."/>
            <person name="Lu H.L."/>
            <person name="Taylor S.T."/>
            <person name="Ehtesham M.E.M."/>
            <person name="Najaraj S.H.N."/>
            <person name="Harsha G.H.G."/>
            <person name="Madugundu A.M."/>
            <person name="Renuse S.R."/>
            <person name="Holt D.H."/>
            <person name="Pandey A.P."/>
            <person name="Papenfuss A.P."/>
            <person name="Gasser R.B.G."/>
            <person name="Fischer K.F."/>
        </authorList>
    </citation>
    <scope>NUCLEOTIDE SEQUENCE</scope>
    <source>
        <strain evidence="1">SSS_KF_BRIS2020</strain>
    </source>
</reference>
<dbReference type="Proteomes" id="UP000070412">
    <property type="component" value="Unassembled WGS sequence"/>
</dbReference>
<sequence length="352" mass="42167">MKKVMEESNSNLPTLKVLRAQLTRLFNKLQTAELERSDSVRSSIIQLKRDLADAIDSYLANVKEDQLDDELAKIERYQNKMMALWNFIKSTEESSISSESSSLSDSSSVASLPIEFATKRNYRPRWNRKRCDRREMPTRRHSCLPDDHRRSLIEEEFDLSESEKIPSLRSCHHNDCTIDDSDISRSCCRCCRETFDNLADLCCEGFELGFNSMRLERLPRKAIHNNRDESRQQRLYWNECDSIRPRNYYTKIDYVPCYNRKCRFRDSISRGRNKTAMNLRRFKKIRPRRSCCGNRSEDIDLRSFKVYPRLISRRSSPRWMNRWNRRRDRRDIDSYCRCQCLVRRFCNKFGYL</sequence>
<dbReference type="EnsemblMetazoa" id="SSS_1046s_mrna">
    <property type="protein sequence ID" value="KAF7491398.1"/>
    <property type="gene ID" value="SSS_1046"/>
</dbReference>
<gene>
    <name evidence="1" type="ORF">SSS_1046</name>
</gene>
<reference evidence="2" key="3">
    <citation type="submission" date="2022-06" db="UniProtKB">
        <authorList>
            <consortium name="EnsemblMetazoa"/>
        </authorList>
    </citation>
    <scope>IDENTIFICATION</scope>
</reference>
<dbReference type="AlphaFoldDB" id="A0A834VF28"/>
<accession>A0A834VF28</accession>
<evidence type="ECO:0000313" key="1">
    <source>
        <dbReference type="EMBL" id="KAF7491398.1"/>
    </source>
</evidence>
<evidence type="ECO:0000313" key="2">
    <source>
        <dbReference type="EnsemblMetazoa" id="KAF7491398.1"/>
    </source>
</evidence>
<protein>
    <submittedName>
        <fullName evidence="1 2">Uncharacterized protein</fullName>
    </submittedName>
</protein>
<keyword evidence="3" id="KW-1185">Reference proteome</keyword>
<reference evidence="3" key="1">
    <citation type="journal article" date="2020" name="PLoS Negl. Trop. Dis.">
        <title>High-quality nuclear genome for Sarcoptes scabiei-A critical resource for a neglected parasite.</title>
        <authorList>
            <person name="Korhonen P.K."/>
            <person name="Gasser R.B."/>
            <person name="Ma G."/>
            <person name="Wang T."/>
            <person name="Stroehlein A.J."/>
            <person name="Young N.D."/>
            <person name="Ang C.S."/>
            <person name="Fernando D.D."/>
            <person name="Lu H.C."/>
            <person name="Taylor S."/>
            <person name="Reynolds S.L."/>
            <person name="Mofiz E."/>
            <person name="Najaraj S.H."/>
            <person name="Gowda H."/>
            <person name="Madugundu A."/>
            <person name="Renuse S."/>
            <person name="Holt D."/>
            <person name="Pandey A."/>
            <person name="Papenfuss A.T."/>
            <person name="Fischer K."/>
        </authorList>
    </citation>
    <scope>NUCLEOTIDE SEQUENCE [LARGE SCALE GENOMIC DNA]</scope>
</reference>